<gene>
    <name evidence="6" type="ORF">M1843_19335</name>
</gene>
<dbReference type="Proteomes" id="UP001651050">
    <property type="component" value="Unassembled WGS sequence"/>
</dbReference>
<evidence type="ECO:0000256" key="4">
    <source>
        <dbReference type="SAM" id="MobiDB-lite"/>
    </source>
</evidence>
<dbReference type="InterPro" id="IPR054491">
    <property type="entry name" value="MGH1-like_GH"/>
</dbReference>
<dbReference type="RefSeq" id="WP_416345761.1">
    <property type="nucleotide sequence ID" value="NZ_JALQCY010000008.1"/>
</dbReference>
<evidence type="ECO:0000256" key="3">
    <source>
        <dbReference type="ARBA" id="ARBA00023295"/>
    </source>
</evidence>
<dbReference type="InterPro" id="IPR004888">
    <property type="entry name" value="Glycoside_hydrolase_63"/>
</dbReference>
<keyword evidence="2" id="KW-0378">Hydrolase</keyword>
<evidence type="ECO:0000256" key="2">
    <source>
        <dbReference type="ARBA" id="ARBA00022801"/>
    </source>
</evidence>
<protein>
    <recommendedName>
        <fullName evidence="5">Mannosylglycerate hydrolase MGH1-like glycoside hydrolase domain-containing protein</fullName>
    </recommendedName>
</protein>
<accession>A0ABT0J8V7</accession>
<evidence type="ECO:0000313" key="7">
    <source>
        <dbReference type="Proteomes" id="UP001651050"/>
    </source>
</evidence>
<keyword evidence="7" id="KW-1185">Reference proteome</keyword>
<keyword evidence="3" id="KW-0326">Glycosidase</keyword>
<feature type="domain" description="Mannosylglycerate hydrolase MGH1-like glycoside hydrolase" evidence="5">
    <location>
        <begin position="377"/>
        <end position="722"/>
    </location>
</feature>
<feature type="region of interest" description="Disordered" evidence="4">
    <location>
        <begin position="1"/>
        <end position="24"/>
    </location>
</feature>
<organism evidence="6 7">
    <name type="scientific">Isoptericola peretonis</name>
    <dbReference type="NCBI Taxonomy" id="2918523"/>
    <lineage>
        <taxon>Bacteria</taxon>
        <taxon>Bacillati</taxon>
        <taxon>Actinomycetota</taxon>
        <taxon>Actinomycetes</taxon>
        <taxon>Micrococcales</taxon>
        <taxon>Promicromonosporaceae</taxon>
        <taxon>Isoptericola</taxon>
    </lineage>
</organism>
<name>A0ABT0J8V7_9MICO</name>
<dbReference type="InterPro" id="IPR008928">
    <property type="entry name" value="6-hairpin_glycosidase_sf"/>
</dbReference>
<sequence>MTDRQRTTRPPTTSAPRGVRTRRRAPVVVGATAALLATAVVPAGGATGPDAPPAANAGLQRPFALPGFVERDDNGALLVGEGESRFALRVDLLTSAGRLIRENQGLLNHVAHVGPVTVDGSYYEVEISSDDRTVTPDRLGALREILAHPDEWSAEQVAEAREQLPALQARYDQTQRDKQTIVLRFARTAPNTLVGSVTARDADATVFLEAAPPWDEENTYEVSDGGVRATGAGLDDPSEVGHFALLPTQRPDDAAAYASEDDMVAAMEGEEGAPGDAAAALRYTLDEGETITFTTSVADEPPTTRATRGSILGALARARAKADDGTLSGSGPAGRAATAMRTAMALNANYDEASRQSFLVWGWGRGGAENDSIFTGWDSAWDAVTALTVDPELARQHERVLFASGGPRYDQLHAGPMHAYAVKRIYAATGDRELVEQAYPSLVEFFDKLPEWDVNGDGLLEAPYDGDPSKVGNHLGLDDLPVYLAADRVAKEGGSGDERDNTDLTDVALTSYYALMADSLSDLATALGRPDDARRFDATLARTKQAANDTLWDDERGMYLDRNLDGTWGNVVTPTIFYPLFGGLATPERAQRTVEENLLDPAKFWGEHAIPSISRDDAEYCANGDVSRTSSPHYTYYVGWGEENSCEQWRGAVWPPMNATVYDGLKRYGLDDAAGRLAAKSTSMFLDSWDENGYFPEYFDPEPGQVINASAVDSAWRYYTWSNVMPLMAVHELVAEDAWGRPGSVTFGSHALPGRNRVDDVRVGEHTYAATVSPSSTVLERDGRTVFRATGGRVVVRDLALTRDGACFDVNATAATRLQVSPRPGTTLRTTVEAGSSHVCL</sequence>
<dbReference type="PANTHER" id="PTHR10412">
    <property type="entry name" value="MANNOSYL-OLIGOSACCHARIDE GLUCOSIDASE"/>
    <property type="match status" value="1"/>
</dbReference>
<dbReference type="InterPro" id="IPR012341">
    <property type="entry name" value="6hp_glycosidase-like_sf"/>
</dbReference>
<feature type="compositionally biased region" description="Low complexity" evidence="4">
    <location>
        <begin position="8"/>
        <end position="17"/>
    </location>
</feature>
<evidence type="ECO:0000256" key="1">
    <source>
        <dbReference type="ARBA" id="ARBA00010833"/>
    </source>
</evidence>
<dbReference type="SUPFAM" id="SSF48208">
    <property type="entry name" value="Six-hairpin glycosidases"/>
    <property type="match status" value="1"/>
</dbReference>
<dbReference type="PANTHER" id="PTHR10412:SF11">
    <property type="entry name" value="MANNOSYL-OLIGOSACCHARIDE GLUCOSIDASE"/>
    <property type="match status" value="1"/>
</dbReference>
<comment type="caution">
    <text evidence="6">The sequence shown here is derived from an EMBL/GenBank/DDBJ whole genome shotgun (WGS) entry which is preliminary data.</text>
</comment>
<dbReference type="Pfam" id="PF22422">
    <property type="entry name" value="MGH1-like_GH"/>
    <property type="match status" value="1"/>
</dbReference>
<dbReference type="EMBL" id="JALQCY010000008">
    <property type="protein sequence ID" value="MCK9795904.1"/>
    <property type="molecule type" value="Genomic_DNA"/>
</dbReference>
<dbReference type="Gene3D" id="1.50.10.10">
    <property type="match status" value="1"/>
</dbReference>
<comment type="similarity">
    <text evidence="1">Belongs to the glycosyl hydrolase 63 family.</text>
</comment>
<proteinExistence type="inferred from homology"/>
<reference evidence="6 7" key="1">
    <citation type="submission" date="2022-02" db="EMBL/GenBank/DDBJ databases">
        <title>The car tank lid bacteriome: a reservoir of bacteria with potential in bioremediation of fuel.</title>
        <authorList>
            <person name="Vidal-Verdu A."/>
            <person name="Gomez-Martinez D."/>
            <person name="Latorre-Perez A."/>
            <person name="Pereto J."/>
            <person name="Porcar M."/>
        </authorList>
    </citation>
    <scope>NUCLEOTIDE SEQUENCE [LARGE SCALE GENOMIC DNA]</scope>
    <source>
        <strain evidence="6 7">4D.3</strain>
    </source>
</reference>
<evidence type="ECO:0000313" key="6">
    <source>
        <dbReference type="EMBL" id="MCK9795904.1"/>
    </source>
</evidence>
<evidence type="ECO:0000259" key="5">
    <source>
        <dbReference type="Pfam" id="PF22422"/>
    </source>
</evidence>